<reference evidence="9 10" key="1">
    <citation type="journal article" date="2016" name="Nat. Commun.">
        <title>Thousands of microbial genomes shed light on interconnected biogeochemical processes in an aquifer system.</title>
        <authorList>
            <person name="Anantharaman K."/>
            <person name="Brown C.T."/>
            <person name="Hug L.A."/>
            <person name="Sharon I."/>
            <person name="Castelle C.J."/>
            <person name="Probst A.J."/>
            <person name="Thomas B.C."/>
            <person name="Singh A."/>
            <person name="Wilkins M.J."/>
            <person name="Karaoz U."/>
            <person name="Brodie E.L."/>
            <person name="Williams K.H."/>
            <person name="Hubbard S.S."/>
            <person name="Banfield J.F."/>
        </authorList>
    </citation>
    <scope>NUCLEOTIDE SEQUENCE [LARGE SCALE GENOMIC DNA]</scope>
</reference>
<dbReference type="HAMAP" id="MF_00017">
    <property type="entry name" value="RecR"/>
    <property type="match status" value="1"/>
</dbReference>
<evidence type="ECO:0000256" key="4">
    <source>
        <dbReference type="ARBA" id="ARBA00022833"/>
    </source>
</evidence>
<dbReference type="NCBIfam" id="TIGR00615">
    <property type="entry name" value="recR"/>
    <property type="match status" value="1"/>
</dbReference>
<dbReference type="GO" id="GO:0006281">
    <property type="term" value="P:DNA repair"/>
    <property type="evidence" value="ECO:0007669"/>
    <property type="project" value="UniProtKB-UniRule"/>
</dbReference>
<dbReference type="Proteomes" id="UP000179129">
    <property type="component" value="Unassembled WGS sequence"/>
</dbReference>
<evidence type="ECO:0000256" key="5">
    <source>
        <dbReference type="ARBA" id="ARBA00023172"/>
    </source>
</evidence>
<dbReference type="Pfam" id="PF21176">
    <property type="entry name" value="RecR_HhH"/>
    <property type="match status" value="1"/>
</dbReference>
<gene>
    <name evidence="7" type="primary">recR</name>
    <name evidence="9" type="ORF">A3F83_07745</name>
</gene>
<evidence type="ECO:0000256" key="6">
    <source>
        <dbReference type="ARBA" id="ARBA00023204"/>
    </source>
</evidence>
<keyword evidence="4 7" id="KW-0862">Zinc</keyword>
<evidence type="ECO:0000256" key="7">
    <source>
        <dbReference type="HAMAP-Rule" id="MF_00017"/>
    </source>
</evidence>
<dbReference type="GO" id="GO:0003677">
    <property type="term" value="F:DNA binding"/>
    <property type="evidence" value="ECO:0007669"/>
    <property type="project" value="UniProtKB-UniRule"/>
</dbReference>
<evidence type="ECO:0000313" key="10">
    <source>
        <dbReference type="Proteomes" id="UP000179129"/>
    </source>
</evidence>
<organism evidence="9 10">
    <name type="scientific">Candidatus Glassbacteria bacterium RIFCSPLOWO2_12_FULL_58_11</name>
    <dbReference type="NCBI Taxonomy" id="1817867"/>
    <lineage>
        <taxon>Bacteria</taxon>
        <taxon>Candidatus Glassiibacteriota</taxon>
    </lineage>
</organism>
<keyword evidence="2 7" id="KW-0227">DNA damage</keyword>
<dbReference type="PROSITE" id="PS50880">
    <property type="entry name" value="TOPRIM"/>
    <property type="match status" value="1"/>
</dbReference>
<evidence type="ECO:0000313" key="9">
    <source>
        <dbReference type="EMBL" id="OGG02870.1"/>
    </source>
</evidence>
<dbReference type="AlphaFoldDB" id="A0A1F5YRR2"/>
<dbReference type="PROSITE" id="PS01300">
    <property type="entry name" value="RECR"/>
    <property type="match status" value="1"/>
</dbReference>
<accession>A0A1F5YRR2</accession>
<dbReference type="PANTHER" id="PTHR30446">
    <property type="entry name" value="RECOMBINATION PROTEIN RECR"/>
    <property type="match status" value="1"/>
</dbReference>
<name>A0A1F5YRR2_9BACT</name>
<comment type="caution">
    <text evidence="9">The sequence shown here is derived from an EMBL/GenBank/DDBJ whole genome shotgun (WGS) entry which is preliminary data.</text>
</comment>
<keyword evidence="5 7" id="KW-0233">DNA recombination</keyword>
<dbReference type="SMART" id="SM00493">
    <property type="entry name" value="TOPRIM"/>
    <property type="match status" value="1"/>
</dbReference>
<dbReference type="Gene3D" id="3.40.1360.10">
    <property type="match status" value="1"/>
</dbReference>
<feature type="zinc finger region" description="C4-type" evidence="7">
    <location>
        <begin position="55"/>
        <end position="70"/>
    </location>
</feature>
<dbReference type="InterPro" id="IPR000093">
    <property type="entry name" value="DNA_Rcmb_RecR"/>
</dbReference>
<dbReference type="Pfam" id="PF02132">
    <property type="entry name" value="RecR_ZnF"/>
    <property type="match status" value="1"/>
</dbReference>
<dbReference type="GO" id="GO:0008270">
    <property type="term" value="F:zinc ion binding"/>
    <property type="evidence" value="ECO:0007669"/>
    <property type="project" value="UniProtKB-KW"/>
</dbReference>
<dbReference type="Pfam" id="PF21175">
    <property type="entry name" value="RecR_C"/>
    <property type="match status" value="1"/>
</dbReference>
<dbReference type="Pfam" id="PF13662">
    <property type="entry name" value="Toprim_4"/>
    <property type="match status" value="1"/>
</dbReference>
<sequence length="198" mass="21540">MSRSVEKLIKAFSRMPGIGEKTAGRLTYHLLKNPAEQAYQLAEAIRELRENVVFCAVCGNITEEKLCEICRDERRDRTSICVIEEPSDIRAIEVSGAFRGLYHVLGGRLSPLDGVGPDELSCDALLERIDNSSPAVAEVIVATNPSVEGDATALYILNLLVGRGVKVSRIACGLPAGGHLEYMDSFTISQALQGRHNL</sequence>
<evidence type="ECO:0000256" key="2">
    <source>
        <dbReference type="ARBA" id="ARBA00022763"/>
    </source>
</evidence>
<dbReference type="InterPro" id="IPR034137">
    <property type="entry name" value="TOPRIM_RecR"/>
</dbReference>
<protein>
    <recommendedName>
        <fullName evidence="7">Recombination protein RecR</fullName>
    </recommendedName>
</protein>
<dbReference type="STRING" id="1817867.A3F83_07745"/>
<proteinExistence type="inferred from homology"/>
<comment type="function">
    <text evidence="7">May play a role in DNA repair. It seems to be involved in an RecBC-independent recombinational process of DNA repair. It may act with RecF and RecO.</text>
</comment>
<keyword evidence="3 7" id="KW-0863">Zinc-finger</keyword>
<dbReference type="InterPro" id="IPR023627">
    <property type="entry name" value="Rcmb_RecR"/>
</dbReference>
<evidence type="ECO:0000256" key="1">
    <source>
        <dbReference type="ARBA" id="ARBA00022723"/>
    </source>
</evidence>
<dbReference type="Gene3D" id="1.10.8.420">
    <property type="entry name" value="RecR Domain 1"/>
    <property type="match status" value="1"/>
</dbReference>
<dbReference type="CDD" id="cd01025">
    <property type="entry name" value="TOPRIM_recR"/>
    <property type="match status" value="1"/>
</dbReference>
<evidence type="ECO:0000259" key="8">
    <source>
        <dbReference type="PROSITE" id="PS50880"/>
    </source>
</evidence>
<dbReference type="InterPro" id="IPR015967">
    <property type="entry name" value="Rcmb_RecR_Znf"/>
</dbReference>
<dbReference type="EMBL" id="MFIX01000168">
    <property type="protein sequence ID" value="OGG02870.1"/>
    <property type="molecule type" value="Genomic_DNA"/>
</dbReference>
<dbReference type="InterPro" id="IPR006171">
    <property type="entry name" value="TOPRIM_dom"/>
</dbReference>
<dbReference type="SUPFAM" id="SSF111304">
    <property type="entry name" value="Recombination protein RecR"/>
    <property type="match status" value="1"/>
</dbReference>
<dbReference type="Gene3D" id="6.10.250.240">
    <property type="match status" value="1"/>
</dbReference>
<dbReference type="PANTHER" id="PTHR30446:SF0">
    <property type="entry name" value="RECOMBINATION PROTEIN RECR"/>
    <property type="match status" value="1"/>
</dbReference>
<keyword evidence="6 7" id="KW-0234">DNA repair</keyword>
<feature type="domain" description="Toprim" evidence="8">
    <location>
        <begin position="78"/>
        <end position="175"/>
    </location>
</feature>
<dbReference type="GO" id="GO:0006310">
    <property type="term" value="P:DNA recombination"/>
    <property type="evidence" value="ECO:0007669"/>
    <property type="project" value="UniProtKB-UniRule"/>
</dbReference>
<keyword evidence="1 7" id="KW-0479">Metal-binding</keyword>
<evidence type="ECO:0000256" key="3">
    <source>
        <dbReference type="ARBA" id="ARBA00022771"/>
    </source>
</evidence>
<dbReference type="Gene3D" id="3.30.60.80">
    <property type="match status" value="1"/>
</dbReference>
<comment type="similarity">
    <text evidence="7">Belongs to the RecR family.</text>
</comment>